<organism evidence="2 3">
    <name type="scientific">Crotalus adamanteus</name>
    <name type="common">Eastern diamondback rattlesnake</name>
    <dbReference type="NCBI Taxonomy" id="8729"/>
    <lineage>
        <taxon>Eukaryota</taxon>
        <taxon>Metazoa</taxon>
        <taxon>Chordata</taxon>
        <taxon>Craniata</taxon>
        <taxon>Vertebrata</taxon>
        <taxon>Euteleostomi</taxon>
        <taxon>Lepidosauria</taxon>
        <taxon>Squamata</taxon>
        <taxon>Bifurcata</taxon>
        <taxon>Unidentata</taxon>
        <taxon>Episquamata</taxon>
        <taxon>Toxicofera</taxon>
        <taxon>Serpentes</taxon>
        <taxon>Colubroidea</taxon>
        <taxon>Viperidae</taxon>
        <taxon>Crotalinae</taxon>
        <taxon>Crotalus</taxon>
    </lineage>
</organism>
<dbReference type="Proteomes" id="UP001474421">
    <property type="component" value="Unassembled WGS sequence"/>
</dbReference>
<evidence type="ECO:0000313" key="2">
    <source>
        <dbReference type="EMBL" id="KAK9410833.1"/>
    </source>
</evidence>
<feature type="region of interest" description="Disordered" evidence="1">
    <location>
        <begin position="62"/>
        <end position="99"/>
    </location>
</feature>
<evidence type="ECO:0000313" key="3">
    <source>
        <dbReference type="Proteomes" id="UP001474421"/>
    </source>
</evidence>
<name>A0AAW1C9U1_CROAD</name>
<accession>A0AAW1C9U1</accession>
<feature type="compositionally biased region" description="Basic and acidic residues" evidence="1">
    <location>
        <begin position="75"/>
        <end position="84"/>
    </location>
</feature>
<gene>
    <name evidence="2" type="ORF">NXF25_002008</name>
</gene>
<dbReference type="AlphaFoldDB" id="A0AAW1C9U1"/>
<keyword evidence="3" id="KW-1185">Reference proteome</keyword>
<sequence>MSNEQPKPPNKGKLENITTKLFPQADKISCKPLWHQNLPSFHLRRDQDAHVPEQFMIKNELSPGEYLSQRPKKRKVEEIPETDHGAGPSSSKTRPDVKKDRENFRSALVNIIMQPESISIEEAKPGTSEAAAAIEKDILKYYYYIRHGIDTEHVAPMDDSWLENVLALVPKHLKVLSESIYTLSDEMREDYLLSVKKAIVDFVLRDPREKEEAKKQVLPPHRQE</sequence>
<comment type="caution">
    <text evidence="2">The sequence shown here is derived from an EMBL/GenBank/DDBJ whole genome shotgun (WGS) entry which is preliminary data.</text>
</comment>
<proteinExistence type="predicted"/>
<evidence type="ECO:0000256" key="1">
    <source>
        <dbReference type="SAM" id="MobiDB-lite"/>
    </source>
</evidence>
<reference evidence="2 3" key="1">
    <citation type="journal article" date="2024" name="Proc. Natl. Acad. Sci. U.S.A.">
        <title>The genetic regulatory architecture and epigenomic basis for age-related changes in rattlesnake venom.</title>
        <authorList>
            <person name="Hogan M.P."/>
            <person name="Holding M.L."/>
            <person name="Nystrom G.S."/>
            <person name="Colston T.J."/>
            <person name="Bartlett D.A."/>
            <person name="Mason A.J."/>
            <person name="Ellsworth S.A."/>
            <person name="Rautsaw R.M."/>
            <person name="Lawrence K.C."/>
            <person name="Strickland J.L."/>
            <person name="He B."/>
            <person name="Fraser P."/>
            <person name="Margres M.J."/>
            <person name="Gilbert D.M."/>
            <person name="Gibbs H.L."/>
            <person name="Parkinson C.L."/>
            <person name="Rokyta D.R."/>
        </authorList>
    </citation>
    <scope>NUCLEOTIDE SEQUENCE [LARGE SCALE GENOMIC DNA]</scope>
    <source>
        <strain evidence="2">DRR0105</strain>
    </source>
</reference>
<dbReference type="EMBL" id="JAOTOJ010000001">
    <property type="protein sequence ID" value="KAK9410833.1"/>
    <property type="molecule type" value="Genomic_DNA"/>
</dbReference>
<protein>
    <submittedName>
        <fullName evidence="2">DNAH7: Dynein heavy chain 7 axonemal</fullName>
    </submittedName>
</protein>